<dbReference type="eggNOG" id="COG0801">
    <property type="taxonomic scope" value="Bacteria"/>
</dbReference>
<dbReference type="KEGG" id="cts:Ctha_2703"/>
<dbReference type="STRING" id="517418.Ctha_2703"/>
<dbReference type="Proteomes" id="UP000001208">
    <property type="component" value="Chromosome"/>
</dbReference>
<dbReference type="Pfam" id="PF09719">
    <property type="entry name" value="C_GCAxxG_C_C"/>
    <property type="match status" value="1"/>
</dbReference>
<accession>B3QYS9</accession>
<dbReference type="RefSeq" id="WP_012501234.1">
    <property type="nucleotide sequence ID" value="NC_011026.1"/>
</dbReference>
<sequence length="118" mass="12755">MREKALQYFMGLEGYNCAQAVLKAYQDEHGIQDDKKLREFMMYGGGFAKGGLCGALFAAMSVQENPEMVKQVAQKFASAAGSTKCGDIRMAGKITCRSCVEIAATALEAIEVVEENAN</sequence>
<dbReference type="AlphaFoldDB" id="B3QYS9"/>
<dbReference type="InterPro" id="IPR010181">
    <property type="entry name" value="CGCAxxGCC_motif"/>
</dbReference>
<evidence type="ECO:0000313" key="1">
    <source>
        <dbReference type="EMBL" id="ACF15152.1"/>
    </source>
</evidence>
<dbReference type="OrthoDB" id="9791535at2"/>
<proteinExistence type="predicted"/>
<name>B3QYS9_CHLT3</name>
<reference evidence="1 2" key="1">
    <citation type="submission" date="2008-06" db="EMBL/GenBank/DDBJ databases">
        <title>Complete sequence of Chloroherpeton thalassium ATCC 35110.</title>
        <authorList>
            <consortium name="US DOE Joint Genome Institute"/>
            <person name="Lucas S."/>
            <person name="Copeland A."/>
            <person name="Lapidus A."/>
            <person name="Glavina del Rio T."/>
            <person name="Dalin E."/>
            <person name="Tice H."/>
            <person name="Bruce D."/>
            <person name="Goodwin L."/>
            <person name="Pitluck S."/>
            <person name="Schmutz J."/>
            <person name="Larimer F."/>
            <person name="Land M."/>
            <person name="Hauser L."/>
            <person name="Kyrpides N."/>
            <person name="Mikhailova N."/>
            <person name="Liu Z."/>
            <person name="Li T."/>
            <person name="Zhao F."/>
            <person name="Overmann J."/>
            <person name="Bryant D.A."/>
            <person name="Richardson P."/>
        </authorList>
    </citation>
    <scope>NUCLEOTIDE SEQUENCE [LARGE SCALE GENOMIC DNA]</scope>
    <source>
        <strain evidence="2">ATCC 35110 / GB-78</strain>
    </source>
</reference>
<evidence type="ECO:0000313" key="2">
    <source>
        <dbReference type="Proteomes" id="UP000001208"/>
    </source>
</evidence>
<evidence type="ECO:0008006" key="3">
    <source>
        <dbReference type="Google" id="ProtNLM"/>
    </source>
</evidence>
<protein>
    <recommendedName>
        <fullName evidence="3">C_GCAxxG_C_C family protein</fullName>
    </recommendedName>
</protein>
<organism evidence="1 2">
    <name type="scientific">Chloroherpeton thalassium (strain ATCC 35110 / GB-78)</name>
    <dbReference type="NCBI Taxonomy" id="517418"/>
    <lineage>
        <taxon>Bacteria</taxon>
        <taxon>Pseudomonadati</taxon>
        <taxon>Chlorobiota</taxon>
        <taxon>Chlorobiia</taxon>
        <taxon>Chlorobiales</taxon>
        <taxon>Chloroherpetonaceae</taxon>
        <taxon>Chloroherpeton</taxon>
    </lineage>
</organism>
<dbReference type="HOGENOM" id="CLU_168142_0_0_10"/>
<keyword evidence="2" id="KW-1185">Reference proteome</keyword>
<dbReference type="EMBL" id="CP001100">
    <property type="protein sequence ID" value="ACF15152.1"/>
    <property type="molecule type" value="Genomic_DNA"/>
</dbReference>
<gene>
    <name evidence="1" type="ordered locus">Ctha_2703</name>
</gene>